<evidence type="ECO:0000256" key="1">
    <source>
        <dbReference type="SAM" id="MobiDB-lite"/>
    </source>
</evidence>
<evidence type="ECO:0000313" key="3">
    <source>
        <dbReference type="Proteomes" id="UP000054011"/>
    </source>
</evidence>
<dbReference type="AlphaFoldDB" id="A0A117IWU1"/>
<feature type="compositionally biased region" description="Basic and acidic residues" evidence="1">
    <location>
        <begin position="137"/>
        <end position="154"/>
    </location>
</feature>
<accession>A0A117IWU1</accession>
<dbReference type="RefSeq" id="WP_058941351.1">
    <property type="nucleotide sequence ID" value="NZ_LNSV01000012.1"/>
</dbReference>
<feature type="region of interest" description="Disordered" evidence="1">
    <location>
        <begin position="113"/>
        <end position="167"/>
    </location>
</feature>
<protein>
    <recommendedName>
        <fullName evidence="4">DUF5304 domain-containing protein</fullName>
    </recommendedName>
</protein>
<dbReference type="InterPro" id="IPR035183">
    <property type="entry name" value="DUF5304"/>
</dbReference>
<dbReference type="OrthoDB" id="3853386at2"/>
<evidence type="ECO:0008006" key="4">
    <source>
        <dbReference type="Google" id="ProtNLM"/>
    </source>
</evidence>
<reference evidence="2 3" key="1">
    <citation type="submission" date="2015-11" db="EMBL/GenBank/DDBJ databases">
        <title>Genome-wide analysis reveals the secondary metabolome in Streptomyces kanasensis ZX01.</title>
        <authorList>
            <person name="Zhang G."/>
            <person name="Han L."/>
            <person name="Feng J."/>
            <person name="Zhang X."/>
        </authorList>
    </citation>
    <scope>NUCLEOTIDE SEQUENCE [LARGE SCALE GENOMIC DNA]</scope>
    <source>
        <strain evidence="2 3">ZX01</strain>
    </source>
</reference>
<sequence>MSDATQRPGPPEDDAWARACAEDLAAERARRAGRGTPPPGSAAEELRKLVDAVADKVSSLGGPLLGTGAQSAVRQAVAQARSAIEPVIERNPQVFDHLAAAGGELLAAYRSAVSGQEHRWTAGPQGKAASDGPGPTAERRGDAERNDKGDDKGNGEGPDGNQRIDLD</sequence>
<dbReference type="STRING" id="936756.ATE80_07495"/>
<dbReference type="EMBL" id="LNSV01000012">
    <property type="protein sequence ID" value="KUH39410.1"/>
    <property type="molecule type" value="Genomic_DNA"/>
</dbReference>
<gene>
    <name evidence="2" type="ORF">ATE80_07495</name>
</gene>
<name>A0A117IWU1_9ACTN</name>
<dbReference type="Proteomes" id="UP000054011">
    <property type="component" value="Unassembled WGS sequence"/>
</dbReference>
<dbReference type="Pfam" id="PF17230">
    <property type="entry name" value="DUF5304"/>
    <property type="match status" value="1"/>
</dbReference>
<proteinExistence type="predicted"/>
<organism evidence="2 3">
    <name type="scientific">Streptomyces kanasensis</name>
    <dbReference type="NCBI Taxonomy" id="936756"/>
    <lineage>
        <taxon>Bacteria</taxon>
        <taxon>Bacillati</taxon>
        <taxon>Actinomycetota</taxon>
        <taxon>Actinomycetes</taxon>
        <taxon>Kitasatosporales</taxon>
        <taxon>Streptomycetaceae</taxon>
        <taxon>Streptomyces</taxon>
    </lineage>
</organism>
<evidence type="ECO:0000313" key="2">
    <source>
        <dbReference type="EMBL" id="KUH39410.1"/>
    </source>
</evidence>
<comment type="caution">
    <text evidence="2">The sequence shown here is derived from an EMBL/GenBank/DDBJ whole genome shotgun (WGS) entry which is preliminary data.</text>
</comment>
<keyword evidence="3" id="KW-1185">Reference proteome</keyword>